<dbReference type="EMBL" id="RBNJ01003093">
    <property type="protein sequence ID" value="RUS31297.1"/>
    <property type="molecule type" value="Genomic_DNA"/>
</dbReference>
<gene>
    <name evidence="2" type="ORF">BC938DRAFT_478095</name>
</gene>
<organism evidence="2 3">
    <name type="scientific">Jimgerdemannia flammicorona</name>
    <dbReference type="NCBI Taxonomy" id="994334"/>
    <lineage>
        <taxon>Eukaryota</taxon>
        <taxon>Fungi</taxon>
        <taxon>Fungi incertae sedis</taxon>
        <taxon>Mucoromycota</taxon>
        <taxon>Mucoromycotina</taxon>
        <taxon>Endogonomycetes</taxon>
        <taxon>Endogonales</taxon>
        <taxon>Endogonaceae</taxon>
        <taxon>Jimgerdemannia</taxon>
    </lineage>
</organism>
<name>A0A433QNF1_9FUNG</name>
<protein>
    <submittedName>
        <fullName evidence="2">Uncharacterized protein</fullName>
    </submittedName>
</protein>
<dbReference type="Proteomes" id="UP000274822">
    <property type="component" value="Unassembled WGS sequence"/>
</dbReference>
<comment type="caution">
    <text evidence="2">The sequence shown here is derived from an EMBL/GenBank/DDBJ whole genome shotgun (WGS) entry which is preliminary data.</text>
</comment>
<accession>A0A433QNF1</accession>
<sequence>MSPVTNAHPWPICIVGTYLPSIKFLSLQDDGLSFLHEEIRSRCRPRFPHDWKYTAAYAVEGTNIPESSAMLGGERLYFLAGLREGTVICFEWTWDAGLFSLHMSNSKGHSLGYITVSPLTSTVSHILYQRMQFILQAPTAHSSRTPSSAASVPSPSDSSPRQRTSIRNGTAIPWEFLKVMAATPFAFNDASPGTRATAVAERYMIVADRCLNFVQLDHFKRHNVRTIKIKDAFNITLIVRRQTPRRILYDKNVEKLLVACTKEGAPFPTSVIKVVDPI</sequence>
<dbReference type="Gene3D" id="2.130.10.10">
    <property type="entry name" value="YVTN repeat-like/Quinoprotein amine dehydrogenase"/>
    <property type="match status" value="1"/>
</dbReference>
<proteinExistence type="predicted"/>
<evidence type="ECO:0000313" key="2">
    <source>
        <dbReference type="EMBL" id="RUS31297.1"/>
    </source>
</evidence>
<feature type="region of interest" description="Disordered" evidence="1">
    <location>
        <begin position="142"/>
        <end position="165"/>
    </location>
</feature>
<keyword evidence="3" id="KW-1185">Reference proteome</keyword>
<evidence type="ECO:0000313" key="3">
    <source>
        <dbReference type="Proteomes" id="UP000274822"/>
    </source>
</evidence>
<feature type="non-terminal residue" evidence="2">
    <location>
        <position position="278"/>
    </location>
</feature>
<dbReference type="InterPro" id="IPR015943">
    <property type="entry name" value="WD40/YVTN_repeat-like_dom_sf"/>
</dbReference>
<dbReference type="AlphaFoldDB" id="A0A433QNF1"/>
<reference evidence="2 3" key="1">
    <citation type="journal article" date="2018" name="New Phytol.">
        <title>Phylogenomics of Endogonaceae and evolution of mycorrhizas within Mucoromycota.</title>
        <authorList>
            <person name="Chang Y."/>
            <person name="Desiro A."/>
            <person name="Na H."/>
            <person name="Sandor L."/>
            <person name="Lipzen A."/>
            <person name="Clum A."/>
            <person name="Barry K."/>
            <person name="Grigoriev I.V."/>
            <person name="Martin F.M."/>
            <person name="Stajich J.E."/>
            <person name="Smith M.E."/>
            <person name="Bonito G."/>
            <person name="Spatafora J.W."/>
        </authorList>
    </citation>
    <scope>NUCLEOTIDE SEQUENCE [LARGE SCALE GENOMIC DNA]</scope>
    <source>
        <strain evidence="2 3">AD002</strain>
    </source>
</reference>
<evidence type="ECO:0000256" key="1">
    <source>
        <dbReference type="SAM" id="MobiDB-lite"/>
    </source>
</evidence>